<proteinExistence type="predicted"/>
<comment type="caution">
    <text evidence="1">The sequence shown here is derived from an EMBL/GenBank/DDBJ whole genome shotgun (WGS) entry which is preliminary data.</text>
</comment>
<reference evidence="1 2" key="1">
    <citation type="journal article" date="2015" name="Stand. Genomic Sci.">
        <title>Genomic Encyclopedia of Bacterial and Archaeal Type Strains, Phase III: the genomes of soil and plant-associated and newly described type strains.</title>
        <authorList>
            <person name="Whitman W.B."/>
            <person name="Woyke T."/>
            <person name="Klenk H.P."/>
            <person name="Zhou Y."/>
            <person name="Lilburn T.G."/>
            <person name="Beck B.J."/>
            <person name="De Vos P."/>
            <person name="Vandamme P."/>
            <person name="Eisen J.A."/>
            <person name="Garrity G."/>
            <person name="Hugenholtz P."/>
            <person name="Kyrpides N.C."/>
        </authorList>
    </citation>
    <scope>NUCLEOTIDE SEQUENCE [LARGE SCALE GENOMIC DNA]</scope>
    <source>
        <strain evidence="1 2">CGMCC 1.7271</strain>
    </source>
</reference>
<dbReference type="Proteomes" id="UP000316167">
    <property type="component" value="Unassembled WGS sequence"/>
</dbReference>
<accession>A0A562SWF9</accession>
<name>A0A562SWF9_9BACT</name>
<dbReference type="AlphaFoldDB" id="A0A562SWF9"/>
<protein>
    <submittedName>
        <fullName evidence="1">Uncharacterized protein</fullName>
    </submittedName>
</protein>
<gene>
    <name evidence="1" type="ORF">IQ13_0528</name>
</gene>
<keyword evidence="2" id="KW-1185">Reference proteome</keyword>
<evidence type="ECO:0000313" key="2">
    <source>
        <dbReference type="Proteomes" id="UP000316167"/>
    </source>
</evidence>
<sequence>MEEKNGDIEKEMNKEGEAIEDRFSLDFYKKYANVPPHMLQEGEIHWYMKMNGELVFLSVDREIITDQAKIDRFLNWMWDCQERISKMSNKSVKDLCDIKGLPYRDR</sequence>
<dbReference type="EMBL" id="VLLE01000002">
    <property type="protein sequence ID" value="TWI85368.1"/>
    <property type="molecule type" value="Genomic_DNA"/>
</dbReference>
<dbReference type="RefSeq" id="WP_144884198.1">
    <property type="nucleotide sequence ID" value="NZ_VLLE01000002.1"/>
</dbReference>
<organism evidence="1 2">
    <name type="scientific">Lacibacter cauensis</name>
    <dbReference type="NCBI Taxonomy" id="510947"/>
    <lineage>
        <taxon>Bacteria</taxon>
        <taxon>Pseudomonadati</taxon>
        <taxon>Bacteroidota</taxon>
        <taxon>Chitinophagia</taxon>
        <taxon>Chitinophagales</taxon>
        <taxon>Chitinophagaceae</taxon>
        <taxon>Lacibacter</taxon>
    </lineage>
</organism>
<evidence type="ECO:0000313" key="1">
    <source>
        <dbReference type="EMBL" id="TWI85368.1"/>
    </source>
</evidence>